<feature type="signal peptide" evidence="2">
    <location>
        <begin position="1"/>
        <end position="18"/>
    </location>
</feature>
<dbReference type="Proteomes" id="UP000247454">
    <property type="component" value="Unassembled WGS sequence"/>
</dbReference>
<dbReference type="OrthoDB" id="8449656at2"/>
<evidence type="ECO:0000313" key="3">
    <source>
        <dbReference type="EMBL" id="PYE86496.1"/>
    </source>
</evidence>
<gene>
    <name evidence="3" type="ORF">C7477_12440</name>
</gene>
<evidence type="ECO:0000256" key="1">
    <source>
        <dbReference type="SAM" id="MobiDB-lite"/>
    </source>
</evidence>
<organism evidence="3 4">
    <name type="scientific">Phyllobacterium leguminum</name>
    <dbReference type="NCBI Taxonomy" id="314237"/>
    <lineage>
        <taxon>Bacteria</taxon>
        <taxon>Pseudomonadati</taxon>
        <taxon>Pseudomonadota</taxon>
        <taxon>Alphaproteobacteria</taxon>
        <taxon>Hyphomicrobiales</taxon>
        <taxon>Phyllobacteriaceae</taxon>
        <taxon>Phyllobacterium</taxon>
    </lineage>
</organism>
<evidence type="ECO:0000256" key="2">
    <source>
        <dbReference type="SAM" id="SignalP"/>
    </source>
</evidence>
<keyword evidence="4" id="KW-1185">Reference proteome</keyword>
<proteinExistence type="predicted"/>
<feature type="compositionally biased region" description="Basic and acidic residues" evidence="1">
    <location>
        <begin position="55"/>
        <end position="66"/>
    </location>
</feature>
<sequence>MMRLLRSFLILMIALAFSATSTSWSVAGTSGASNGGAGHHALSADSHPHGLSGGQHEHGEQKSAKKAECVQADPNCAGKHKRIDLTSSCCAAACHTVIPALGCDMAVLVFARTVDRPLLEAGLEEAPSTRLDRPPRSLDA</sequence>
<evidence type="ECO:0000313" key="4">
    <source>
        <dbReference type="Proteomes" id="UP000247454"/>
    </source>
</evidence>
<feature type="region of interest" description="Disordered" evidence="1">
    <location>
        <begin position="35"/>
        <end position="66"/>
    </location>
</feature>
<name>A0A318SYL0_9HYPH</name>
<evidence type="ECO:0008006" key="5">
    <source>
        <dbReference type="Google" id="ProtNLM"/>
    </source>
</evidence>
<comment type="caution">
    <text evidence="3">The sequence shown here is derived from an EMBL/GenBank/DDBJ whole genome shotgun (WGS) entry which is preliminary data.</text>
</comment>
<keyword evidence="2" id="KW-0732">Signal</keyword>
<feature type="chain" id="PRO_5016303916" description="CopL family metal-binding regulatory protein" evidence="2">
    <location>
        <begin position="19"/>
        <end position="140"/>
    </location>
</feature>
<dbReference type="AlphaFoldDB" id="A0A318SYL0"/>
<protein>
    <recommendedName>
        <fullName evidence="5">CopL family metal-binding regulatory protein</fullName>
    </recommendedName>
</protein>
<accession>A0A318SYL0</accession>
<dbReference type="EMBL" id="QJTF01000024">
    <property type="protein sequence ID" value="PYE86496.1"/>
    <property type="molecule type" value="Genomic_DNA"/>
</dbReference>
<reference evidence="3 4" key="1">
    <citation type="submission" date="2018-06" db="EMBL/GenBank/DDBJ databases">
        <title>Genomic Encyclopedia of Type Strains, Phase III (KMG-III): the genomes of soil and plant-associated and newly described type strains.</title>
        <authorList>
            <person name="Whitman W."/>
        </authorList>
    </citation>
    <scope>NUCLEOTIDE SEQUENCE [LARGE SCALE GENOMIC DNA]</scope>
    <source>
        <strain evidence="3 4">ORS 1419</strain>
    </source>
</reference>
<dbReference type="RefSeq" id="WP_110754053.1">
    <property type="nucleotide sequence ID" value="NZ_QJTF01000024.1"/>
</dbReference>